<evidence type="ECO:0000313" key="2">
    <source>
        <dbReference type="EMBL" id="KHS43243.1"/>
    </source>
</evidence>
<keyword evidence="1" id="KW-0472">Membrane</keyword>
<protein>
    <submittedName>
        <fullName evidence="2">Uncharacterized protein</fullName>
    </submittedName>
</protein>
<evidence type="ECO:0000256" key="1">
    <source>
        <dbReference type="SAM" id="Phobius"/>
    </source>
</evidence>
<feature type="transmembrane region" description="Helical" evidence="1">
    <location>
        <begin position="15"/>
        <end position="41"/>
    </location>
</feature>
<keyword evidence="1" id="KW-0812">Transmembrane</keyword>
<accession>A0A0B9A1L9</accession>
<sequence length="48" mass="5284">MKSTLEFVVALTTGLLFSGVMIGAIMLSIGAVCGGSCYWLWRRFGRRK</sequence>
<proteinExistence type="predicted"/>
<gene>
    <name evidence="2" type="ORF">NJ75_03873</name>
</gene>
<dbReference type="RefSeq" id="WP_156135869.1">
    <property type="nucleotide sequence ID" value="NZ_JRVC01000023.1"/>
</dbReference>
<dbReference type="STRING" id="48936.NJ75_03873"/>
<name>A0A0B9A1L9_9SPHN</name>
<keyword evidence="3" id="KW-1185">Reference proteome</keyword>
<reference evidence="2 3" key="1">
    <citation type="submission" date="2014-10" db="EMBL/GenBank/DDBJ databases">
        <title>Draft genome sequence of Novosphingobium subterraneum DSM 12447.</title>
        <authorList>
            <person name="Gan H.M."/>
            <person name="Gan H.Y."/>
            <person name="Savka M.A."/>
        </authorList>
    </citation>
    <scope>NUCLEOTIDE SEQUENCE [LARGE SCALE GENOMIC DNA]</scope>
    <source>
        <strain evidence="2 3">DSM 12447</strain>
    </source>
</reference>
<evidence type="ECO:0000313" key="3">
    <source>
        <dbReference type="Proteomes" id="UP000031338"/>
    </source>
</evidence>
<comment type="caution">
    <text evidence="2">The sequence shown here is derived from an EMBL/GenBank/DDBJ whole genome shotgun (WGS) entry which is preliminary data.</text>
</comment>
<keyword evidence="1" id="KW-1133">Transmembrane helix</keyword>
<dbReference type="Proteomes" id="UP000031338">
    <property type="component" value="Unassembled WGS sequence"/>
</dbReference>
<dbReference type="EMBL" id="JRVC01000023">
    <property type="protein sequence ID" value="KHS43243.1"/>
    <property type="molecule type" value="Genomic_DNA"/>
</dbReference>
<organism evidence="2 3">
    <name type="scientific">Novosphingobium subterraneum</name>
    <dbReference type="NCBI Taxonomy" id="48936"/>
    <lineage>
        <taxon>Bacteria</taxon>
        <taxon>Pseudomonadati</taxon>
        <taxon>Pseudomonadota</taxon>
        <taxon>Alphaproteobacteria</taxon>
        <taxon>Sphingomonadales</taxon>
        <taxon>Sphingomonadaceae</taxon>
        <taxon>Novosphingobium</taxon>
    </lineage>
</organism>
<dbReference type="AlphaFoldDB" id="A0A0B9A1L9"/>
<dbReference type="PATRIC" id="fig|48936.3.peg.3908"/>